<proteinExistence type="predicted"/>
<sequence length="97" mass="10396">MLCGHQRCLVSGRPATNDHDSGHLSSNSPVDRGLRPAVPTIAARRVVHCMQQITSHRLGLPPCRSMPPTGPTCIPSRCCSAALIRRWRGRAGCTAGD</sequence>
<dbReference type="Proteomes" id="UP000287519">
    <property type="component" value="Unassembled WGS sequence"/>
</dbReference>
<evidence type="ECO:0000313" key="3">
    <source>
        <dbReference type="Proteomes" id="UP000287519"/>
    </source>
</evidence>
<feature type="region of interest" description="Disordered" evidence="1">
    <location>
        <begin position="12"/>
        <end position="35"/>
    </location>
</feature>
<dbReference type="AlphaFoldDB" id="A0A402CGU4"/>
<dbReference type="EMBL" id="BHYM01000061">
    <property type="protein sequence ID" value="GCE42804.1"/>
    <property type="molecule type" value="Genomic_DNA"/>
</dbReference>
<keyword evidence="3" id="KW-1185">Reference proteome</keyword>
<organism evidence="2 3">
    <name type="scientific">Rhodococcus wratislaviensis</name>
    <name type="common">Tsukamurella wratislaviensis</name>
    <dbReference type="NCBI Taxonomy" id="44752"/>
    <lineage>
        <taxon>Bacteria</taxon>
        <taxon>Bacillati</taxon>
        <taxon>Actinomycetota</taxon>
        <taxon>Actinomycetes</taxon>
        <taxon>Mycobacteriales</taxon>
        <taxon>Nocardiaceae</taxon>
        <taxon>Rhodococcus</taxon>
    </lineage>
</organism>
<gene>
    <name evidence="2" type="ORF">Rhow_006933</name>
</gene>
<name>A0A402CGU4_RHOWR</name>
<comment type="caution">
    <text evidence="2">The sequence shown here is derived from an EMBL/GenBank/DDBJ whole genome shotgun (WGS) entry which is preliminary data.</text>
</comment>
<protein>
    <submittedName>
        <fullName evidence="2">Uncharacterized protein</fullName>
    </submittedName>
</protein>
<evidence type="ECO:0000313" key="2">
    <source>
        <dbReference type="EMBL" id="GCE42804.1"/>
    </source>
</evidence>
<reference evidence="2 3" key="1">
    <citation type="submission" date="2018-11" db="EMBL/GenBank/DDBJ databases">
        <title>Microbial catabolism of amino acid.</title>
        <authorList>
            <person name="Hibi M."/>
            <person name="Ogawa J."/>
        </authorList>
    </citation>
    <scope>NUCLEOTIDE SEQUENCE [LARGE SCALE GENOMIC DNA]</scope>
    <source>
        <strain evidence="2 3">C31-06</strain>
    </source>
</reference>
<accession>A0A402CGU4</accession>
<evidence type="ECO:0000256" key="1">
    <source>
        <dbReference type="SAM" id="MobiDB-lite"/>
    </source>
</evidence>